<organism evidence="2 3">
    <name type="scientific">Paractinoplanes hotanensis</name>
    <dbReference type="NCBI Taxonomy" id="2906497"/>
    <lineage>
        <taxon>Bacteria</taxon>
        <taxon>Bacillati</taxon>
        <taxon>Actinomycetota</taxon>
        <taxon>Actinomycetes</taxon>
        <taxon>Micromonosporales</taxon>
        <taxon>Micromonosporaceae</taxon>
        <taxon>Paractinoplanes</taxon>
    </lineage>
</organism>
<keyword evidence="3" id="KW-1185">Reference proteome</keyword>
<feature type="region of interest" description="Disordered" evidence="1">
    <location>
        <begin position="1"/>
        <end position="27"/>
    </location>
</feature>
<evidence type="ECO:0000313" key="2">
    <source>
        <dbReference type="EMBL" id="MCM4084287.1"/>
    </source>
</evidence>
<sequence length="61" mass="6148">MDTGVGTADTLSGDRHPQVSGSAAEVLDSAAGRGKDLPQALAAPAFVLSAMAELPREAQLK</sequence>
<accession>A0ABT0YFJ3</accession>
<dbReference type="Proteomes" id="UP001523216">
    <property type="component" value="Unassembled WGS sequence"/>
</dbReference>
<dbReference type="RefSeq" id="WP_251804040.1">
    <property type="nucleotide sequence ID" value="NZ_JAMQOL010000075.1"/>
</dbReference>
<proteinExistence type="predicted"/>
<comment type="caution">
    <text evidence="2">The sequence shown here is derived from an EMBL/GenBank/DDBJ whole genome shotgun (WGS) entry which is preliminary data.</text>
</comment>
<name>A0ABT0YFJ3_9ACTN</name>
<evidence type="ECO:0000256" key="1">
    <source>
        <dbReference type="SAM" id="MobiDB-lite"/>
    </source>
</evidence>
<dbReference type="EMBL" id="JAMQOL010000075">
    <property type="protein sequence ID" value="MCM4084287.1"/>
    <property type="molecule type" value="Genomic_DNA"/>
</dbReference>
<evidence type="ECO:0000313" key="3">
    <source>
        <dbReference type="Proteomes" id="UP001523216"/>
    </source>
</evidence>
<reference evidence="2 3" key="1">
    <citation type="submission" date="2022-06" db="EMBL/GenBank/DDBJ databases">
        <title>Actinoplanes abujensis sp. nov., isolated from Nigerian arid soil.</title>
        <authorList>
            <person name="Ding P."/>
        </authorList>
    </citation>
    <scope>NUCLEOTIDE SEQUENCE [LARGE SCALE GENOMIC DNA]</scope>
    <source>
        <strain evidence="3">TRM88002</strain>
    </source>
</reference>
<gene>
    <name evidence="2" type="ORF">LXN57_42820</name>
</gene>
<protein>
    <submittedName>
        <fullName evidence="2">Uncharacterized protein</fullName>
    </submittedName>
</protein>